<comment type="caution">
    <text evidence="2">The sequence shown here is derived from an EMBL/GenBank/DDBJ whole genome shotgun (WGS) entry which is preliminary data.</text>
</comment>
<dbReference type="EMBL" id="PVEM01000012">
    <property type="protein sequence ID" value="PTD03870.1"/>
    <property type="molecule type" value="Genomic_DNA"/>
</dbReference>
<name>A0A2T4GK93_FUSCU</name>
<organism evidence="2 3">
    <name type="scientific">Fusarium culmorum</name>
    <dbReference type="NCBI Taxonomy" id="5516"/>
    <lineage>
        <taxon>Eukaryota</taxon>
        <taxon>Fungi</taxon>
        <taxon>Dikarya</taxon>
        <taxon>Ascomycota</taxon>
        <taxon>Pezizomycotina</taxon>
        <taxon>Sordariomycetes</taxon>
        <taxon>Hypocreomycetidae</taxon>
        <taxon>Hypocreales</taxon>
        <taxon>Nectriaceae</taxon>
        <taxon>Fusarium</taxon>
    </lineage>
</organism>
<evidence type="ECO:0000313" key="3">
    <source>
        <dbReference type="Proteomes" id="UP000241587"/>
    </source>
</evidence>
<accession>A0A2T4GK93</accession>
<sequence>MLAAELKDGEDGTCKHVGMLVLALKKKKKKKRRKEDAQARNMYPASLMGATSLEEEALEQQSGTHHIA</sequence>
<proteinExistence type="predicted"/>
<dbReference type="AlphaFoldDB" id="A0A2T4GK93"/>
<reference evidence="2 3" key="1">
    <citation type="submission" date="2018-02" db="EMBL/GenBank/DDBJ databases">
        <title>Fusarium culmorum secondary metabolites in fungal-bacterial-plant interactions.</title>
        <authorList>
            <person name="Schmidt R."/>
        </authorList>
    </citation>
    <scope>NUCLEOTIDE SEQUENCE [LARGE SCALE GENOMIC DNA]</scope>
    <source>
        <strain evidence="2 3">PV</strain>
    </source>
</reference>
<keyword evidence="3" id="KW-1185">Reference proteome</keyword>
<evidence type="ECO:0000313" key="2">
    <source>
        <dbReference type="EMBL" id="PTD03870.1"/>
    </source>
</evidence>
<evidence type="ECO:0000256" key="1">
    <source>
        <dbReference type="SAM" id="MobiDB-lite"/>
    </source>
</evidence>
<dbReference type="Proteomes" id="UP000241587">
    <property type="component" value="Unassembled WGS sequence"/>
</dbReference>
<feature type="region of interest" description="Disordered" evidence="1">
    <location>
        <begin position="25"/>
        <end position="68"/>
    </location>
</feature>
<gene>
    <name evidence="2" type="ORF">FCULG_00002058</name>
</gene>
<feature type="compositionally biased region" description="Polar residues" evidence="1">
    <location>
        <begin position="59"/>
        <end position="68"/>
    </location>
</feature>
<protein>
    <submittedName>
        <fullName evidence="2">Uncharacterized protein</fullName>
    </submittedName>
</protein>